<name>A0A8B8NW62_9MYRT</name>
<dbReference type="EC" id="2.4.1.-" evidence="4"/>
<dbReference type="Pfam" id="PF26168">
    <property type="entry name" value="Glyco_transf_N"/>
    <property type="match status" value="1"/>
</dbReference>
<evidence type="ECO:0000313" key="7">
    <source>
        <dbReference type="RefSeq" id="XP_030526772.1"/>
    </source>
</evidence>
<dbReference type="InterPro" id="IPR058980">
    <property type="entry name" value="Glyco_transf_N"/>
</dbReference>
<sequence>MSRENKTVHVLMLPWLAHGHISPFLELGKRLSKRNFHIYLCSTPVNLSSIKPKISEKYSSSIELVELHLPSLPDLPPHYHTTKGLPPHLMNTLKVAFDMASPGFSNITKDLSPDLIVYDFLQPWAPEIARLHNIPAVNFWSAGAGIASFFFHAIKNIDGEFPLEAISLHDQERRKIDRMYENSAGGIKDRDRALQCVGKSSGIILVKTFRELEGKYMDYLSSHVGKRVVPVGPLVQDPSQEDGDDNIIGWLDRKEKCSSVFVSCGTEYFLTEREREEIAYGLELSSVNFIWVIRFPVGESMELEEALPVGFLERVGDRGLVREGWAPQVKILEHRSISGFVSHCGWSSIMESMKLGVPIIAVPMQLDQPLNAQIVEKVGVGLEVKRSKSGELERGEIAKAIRSVVVEKDGEGVRKKAREMSASIRNKGERELDEVVDALVDVLHAA</sequence>
<dbReference type="OrthoDB" id="5835829at2759"/>
<reference evidence="7" key="1">
    <citation type="submission" date="2025-08" db="UniProtKB">
        <authorList>
            <consortium name="RefSeq"/>
        </authorList>
    </citation>
    <scope>IDENTIFICATION</scope>
    <source>
        <tissue evidence="7">Leaf</tissue>
    </source>
</reference>
<dbReference type="InterPro" id="IPR035595">
    <property type="entry name" value="UDP_glycos_trans_CS"/>
</dbReference>
<dbReference type="GO" id="GO:1901137">
    <property type="term" value="P:carbohydrate derivative biosynthetic process"/>
    <property type="evidence" value="ECO:0007669"/>
    <property type="project" value="UniProtKB-ARBA"/>
</dbReference>
<dbReference type="RefSeq" id="XP_030526772.1">
    <property type="nucleotide sequence ID" value="XM_030670912.1"/>
</dbReference>
<dbReference type="PANTHER" id="PTHR48044:SF29">
    <property type="entry name" value="GLYCOSYLTRANSFERASE"/>
    <property type="match status" value="1"/>
</dbReference>
<keyword evidence="2 3" id="KW-0808">Transferase</keyword>
<dbReference type="InterPro" id="IPR002213">
    <property type="entry name" value="UDP_glucos_trans"/>
</dbReference>
<dbReference type="Pfam" id="PF00201">
    <property type="entry name" value="UDPGT"/>
    <property type="match status" value="1"/>
</dbReference>
<evidence type="ECO:0000256" key="3">
    <source>
        <dbReference type="RuleBase" id="RU003718"/>
    </source>
</evidence>
<evidence type="ECO:0000256" key="4">
    <source>
        <dbReference type="RuleBase" id="RU362057"/>
    </source>
</evidence>
<protein>
    <recommendedName>
        <fullName evidence="4">Glycosyltransferase</fullName>
        <ecNumber evidence="4">2.4.1.-</ecNumber>
    </recommendedName>
</protein>
<comment type="similarity">
    <text evidence="1 3">Belongs to the UDP-glycosyltransferase family.</text>
</comment>
<organism evidence="6 7">
    <name type="scientific">Rhodamnia argentea</name>
    <dbReference type="NCBI Taxonomy" id="178133"/>
    <lineage>
        <taxon>Eukaryota</taxon>
        <taxon>Viridiplantae</taxon>
        <taxon>Streptophyta</taxon>
        <taxon>Embryophyta</taxon>
        <taxon>Tracheophyta</taxon>
        <taxon>Spermatophyta</taxon>
        <taxon>Magnoliopsida</taxon>
        <taxon>eudicotyledons</taxon>
        <taxon>Gunneridae</taxon>
        <taxon>Pentapetalae</taxon>
        <taxon>rosids</taxon>
        <taxon>malvids</taxon>
        <taxon>Myrtales</taxon>
        <taxon>Myrtaceae</taxon>
        <taxon>Myrtoideae</taxon>
        <taxon>Myrteae</taxon>
        <taxon>Australasian group</taxon>
        <taxon>Rhodamnia</taxon>
    </lineage>
</organism>
<dbReference type="FunFam" id="3.40.50.2000:FF:000060">
    <property type="entry name" value="Glycosyltransferase"/>
    <property type="match status" value="1"/>
</dbReference>
<dbReference type="PROSITE" id="PS00375">
    <property type="entry name" value="UDPGT"/>
    <property type="match status" value="1"/>
</dbReference>
<dbReference type="KEGG" id="rarg:115738307"/>
<dbReference type="GO" id="GO:0008194">
    <property type="term" value="F:UDP-glycosyltransferase activity"/>
    <property type="evidence" value="ECO:0007669"/>
    <property type="project" value="InterPro"/>
</dbReference>
<dbReference type="PANTHER" id="PTHR48044">
    <property type="entry name" value="GLYCOSYLTRANSFERASE"/>
    <property type="match status" value="1"/>
</dbReference>
<keyword evidence="3" id="KW-0328">Glycosyltransferase</keyword>
<evidence type="ECO:0000313" key="6">
    <source>
        <dbReference type="Proteomes" id="UP000827889"/>
    </source>
</evidence>
<evidence type="ECO:0000256" key="1">
    <source>
        <dbReference type="ARBA" id="ARBA00009995"/>
    </source>
</evidence>
<dbReference type="Proteomes" id="UP000827889">
    <property type="component" value="Chromosome 8"/>
</dbReference>
<keyword evidence="6" id="KW-1185">Reference proteome</keyword>
<dbReference type="CDD" id="cd03784">
    <property type="entry name" value="GT1_Gtf-like"/>
    <property type="match status" value="1"/>
</dbReference>
<dbReference type="SUPFAM" id="SSF53756">
    <property type="entry name" value="UDP-Glycosyltransferase/glycogen phosphorylase"/>
    <property type="match status" value="1"/>
</dbReference>
<accession>A0A8B8NW62</accession>
<dbReference type="AlphaFoldDB" id="A0A8B8NW62"/>
<evidence type="ECO:0000256" key="2">
    <source>
        <dbReference type="ARBA" id="ARBA00022679"/>
    </source>
</evidence>
<gene>
    <name evidence="7" type="primary">LOC115738307</name>
</gene>
<dbReference type="Gene3D" id="3.40.50.2000">
    <property type="entry name" value="Glycogen Phosphorylase B"/>
    <property type="match status" value="2"/>
</dbReference>
<feature type="domain" description="Glycosyltransferase N-terminal" evidence="5">
    <location>
        <begin position="7"/>
        <end position="235"/>
    </location>
</feature>
<evidence type="ECO:0000259" key="5">
    <source>
        <dbReference type="Pfam" id="PF26168"/>
    </source>
</evidence>
<proteinExistence type="inferred from homology"/>
<dbReference type="GeneID" id="115738307"/>